<accession>A0A5N6NME0</accession>
<feature type="signal peptide" evidence="8">
    <location>
        <begin position="1"/>
        <end position="27"/>
    </location>
</feature>
<evidence type="ECO:0000256" key="4">
    <source>
        <dbReference type="ARBA" id="ARBA00022729"/>
    </source>
</evidence>
<keyword evidence="7" id="KW-0443">Lipid metabolism</keyword>
<keyword evidence="4 8" id="KW-0732">Signal</keyword>
<evidence type="ECO:0000256" key="6">
    <source>
        <dbReference type="ARBA" id="ARBA00022963"/>
    </source>
</evidence>
<dbReference type="PANTHER" id="PTHR45650:SF9">
    <property type="entry name" value="SGNH HYDROLASE-TYPE ESTERASE DOMAIN-CONTAINING PROTEIN"/>
    <property type="match status" value="1"/>
</dbReference>
<comment type="caution">
    <text evidence="9">The sequence shown here is derived from an EMBL/GenBank/DDBJ whole genome shotgun (WGS) entry which is preliminary data.</text>
</comment>
<evidence type="ECO:0000313" key="10">
    <source>
        <dbReference type="Proteomes" id="UP000326396"/>
    </source>
</evidence>
<keyword evidence="5" id="KW-0378">Hydrolase</keyword>
<dbReference type="InterPro" id="IPR036514">
    <property type="entry name" value="SGNH_hydro_sf"/>
</dbReference>
<dbReference type="PANTHER" id="PTHR45650">
    <property type="entry name" value="GDSL-LIKE LIPASE/ACYLHYDROLASE-RELATED"/>
    <property type="match status" value="1"/>
</dbReference>
<gene>
    <name evidence="9" type="ORF">E3N88_19162</name>
</gene>
<keyword evidence="3" id="KW-0964">Secreted</keyword>
<protein>
    <recommendedName>
        <fullName evidence="11">SGNH hydrolase-type esterase domain-containing protein</fullName>
    </recommendedName>
</protein>
<proteinExistence type="inferred from homology"/>
<dbReference type="Pfam" id="PF00657">
    <property type="entry name" value="Lipase_GDSL"/>
    <property type="match status" value="1"/>
</dbReference>
<dbReference type="AlphaFoldDB" id="A0A5N6NME0"/>
<dbReference type="GO" id="GO:0016042">
    <property type="term" value="P:lipid catabolic process"/>
    <property type="evidence" value="ECO:0007669"/>
    <property type="project" value="UniProtKB-KW"/>
</dbReference>
<evidence type="ECO:0000313" key="9">
    <source>
        <dbReference type="EMBL" id="KAD4982491.1"/>
    </source>
</evidence>
<evidence type="ECO:0008006" key="11">
    <source>
        <dbReference type="Google" id="ProtNLM"/>
    </source>
</evidence>
<dbReference type="SUPFAM" id="SSF52266">
    <property type="entry name" value="SGNH hydrolase"/>
    <property type="match status" value="1"/>
</dbReference>
<name>A0A5N6NME0_9ASTR</name>
<keyword evidence="10" id="KW-1185">Reference proteome</keyword>
<dbReference type="Proteomes" id="UP000326396">
    <property type="component" value="Linkage Group LG18"/>
</dbReference>
<sequence>MACDLDPLLSLCIFIVVFHLRTLLVTSKPQVPCYFIFGDSWVDNGNNNKLDTRCKVNYSPYGIDFPEGHTGRFSNGRSSADIIGQLLGFNKFIPSYPSASKKDIKRGVNYGSGCAGIRKETGRHLGVLIYMDRQLRRHKIIVSRLSRLKKNRPNLKKCVYIVNIGSNDYINNFFLHDKYNTSDRYTKAQFAEVLIQQYSKQLRTLYSLGGRKIVVFGLADMGCTPVQIHKFGTNGKPCVESINEAGRLFNDRLMSLVVELNKNKSDARFVFINLASILSPLGDMHLPSTPCCRVKENWQCVPESVPCPVREWSIFFDGYHPTEICNIMIAKRSYTSSSQVDAYPYDIKHLAQL</sequence>
<dbReference type="Gene3D" id="3.40.50.1110">
    <property type="entry name" value="SGNH hydrolase"/>
    <property type="match status" value="1"/>
</dbReference>
<feature type="chain" id="PRO_5024429385" description="SGNH hydrolase-type esterase domain-containing protein" evidence="8">
    <location>
        <begin position="28"/>
        <end position="353"/>
    </location>
</feature>
<evidence type="ECO:0000256" key="1">
    <source>
        <dbReference type="ARBA" id="ARBA00004613"/>
    </source>
</evidence>
<organism evidence="9 10">
    <name type="scientific">Mikania micrantha</name>
    <name type="common">bitter vine</name>
    <dbReference type="NCBI Taxonomy" id="192012"/>
    <lineage>
        <taxon>Eukaryota</taxon>
        <taxon>Viridiplantae</taxon>
        <taxon>Streptophyta</taxon>
        <taxon>Embryophyta</taxon>
        <taxon>Tracheophyta</taxon>
        <taxon>Spermatophyta</taxon>
        <taxon>Magnoliopsida</taxon>
        <taxon>eudicotyledons</taxon>
        <taxon>Gunneridae</taxon>
        <taxon>Pentapetalae</taxon>
        <taxon>asterids</taxon>
        <taxon>campanulids</taxon>
        <taxon>Asterales</taxon>
        <taxon>Asteraceae</taxon>
        <taxon>Asteroideae</taxon>
        <taxon>Heliantheae alliance</taxon>
        <taxon>Eupatorieae</taxon>
        <taxon>Mikania</taxon>
    </lineage>
</organism>
<dbReference type="OrthoDB" id="1683520at2759"/>
<evidence type="ECO:0000256" key="7">
    <source>
        <dbReference type="ARBA" id="ARBA00023098"/>
    </source>
</evidence>
<dbReference type="EMBL" id="SZYD01000010">
    <property type="protein sequence ID" value="KAD4982491.1"/>
    <property type="molecule type" value="Genomic_DNA"/>
</dbReference>
<keyword evidence="6" id="KW-0442">Lipid degradation</keyword>
<reference evidence="9 10" key="1">
    <citation type="submission" date="2019-05" db="EMBL/GenBank/DDBJ databases">
        <title>Mikania micrantha, genome provides insights into the molecular mechanism of rapid growth.</title>
        <authorList>
            <person name="Liu B."/>
        </authorList>
    </citation>
    <scope>NUCLEOTIDE SEQUENCE [LARGE SCALE GENOMIC DNA]</scope>
    <source>
        <strain evidence="9">NLD-2019</strain>
        <tissue evidence="9">Leaf</tissue>
    </source>
</reference>
<dbReference type="GO" id="GO:0016788">
    <property type="term" value="F:hydrolase activity, acting on ester bonds"/>
    <property type="evidence" value="ECO:0007669"/>
    <property type="project" value="InterPro"/>
</dbReference>
<dbReference type="InterPro" id="IPR051238">
    <property type="entry name" value="GDSL_esterase/lipase"/>
</dbReference>
<dbReference type="InterPro" id="IPR001087">
    <property type="entry name" value="GDSL"/>
</dbReference>
<dbReference type="GO" id="GO:0005576">
    <property type="term" value="C:extracellular region"/>
    <property type="evidence" value="ECO:0007669"/>
    <property type="project" value="UniProtKB-SubCell"/>
</dbReference>
<comment type="similarity">
    <text evidence="2">Belongs to the 'GDSL' lipolytic enzyme family.</text>
</comment>
<dbReference type="InterPro" id="IPR035669">
    <property type="entry name" value="SGNH_plant_lipase-like"/>
</dbReference>
<evidence type="ECO:0000256" key="3">
    <source>
        <dbReference type="ARBA" id="ARBA00022525"/>
    </source>
</evidence>
<evidence type="ECO:0000256" key="8">
    <source>
        <dbReference type="SAM" id="SignalP"/>
    </source>
</evidence>
<comment type="subcellular location">
    <subcellularLocation>
        <location evidence="1">Secreted</location>
    </subcellularLocation>
</comment>
<dbReference type="CDD" id="cd01837">
    <property type="entry name" value="SGNH_plant_lipase_like"/>
    <property type="match status" value="1"/>
</dbReference>
<evidence type="ECO:0000256" key="5">
    <source>
        <dbReference type="ARBA" id="ARBA00022801"/>
    </source>
</evidence>
<evidence type="ECO:0000256" key="2">
    <source>
        <dbReference type="ARBA" id="ARBA00008668"/>
    </source>
</evidence>